<dbReference type="AlphaFoldDB" id="A0A835L2B7"/>
<organism evidence="2 3">
    <name type="scientific">Spodoptera exigua</name>
    <name type="common">Beet armyworm</name>
    <name type="synonym">Noctua fulgens</name>
    <dbReference type="NCBI Taxonomy" id="7107"/>
    <lineage>
        <taxon>Eukaryota</taxon>
        <taxon>Metazoa</taxon>
        <taxon>Ecdysozoa</taxon>
        <taxon>Arthropoda</taxon>
        <taxon>Hexapoda</taxon>
        <taxon>Insecta</taxon>
        <taxon>Pterygota</taxon>
        <taxon>Neoptera</taxon>
        <taxon>Endopterygota</taxon>
        <taxon>Lepidoptera</taxon>
        <taxon>Glossata</taxon>
        <taxon>Ditrysia</taxon>
        <taxon>Noctuoidea</taxon>
        <taxon>Noctuidae</taxon>
        <taxon>Amphipyrinae</taxon>
        <taxon>Spodoptera</taxon>
    </lineage>
</organism>
<protein>
    <recommendedName>
        <fullName evidence="1">PiggyBac transposable element-derived protein domain-containing protein</fullName>
    </recommendedName>
</protein>
<feature type="domain" description="PiggyBac transposable element-derived protein" evidence="1">
    <location>
        <begin position="23"/>
        <end position="169"/>
    </location>
</feature>
<dbReference type="EMBL" id="JACKWZ010000139">
    <property type="protein sequence ID" value="KAF9414210.1"/>
    <property type="molecule type" value="Genomic_DNA"/>
</dbReference>
<feature type="non-terminal residue" evidence="2">
    <location>
        <position position="1"/>
    </location>
</feature>
<evidence type="ECO:0000313" key="2">
    <source>
        <dbReference type="EMBL" id="KAF9414210.1"/>
    </source>
</evidence>
<reference evidence="2" key="1">
    <citation type="submission" date="2020-08" db="EMBL/GenBank/DDBJ databases">
        <title>Spodoptera exigua strain:BAW_Kor-Di-RS1 Genome sequencing and assembly.</title>
        <authorList>
            <person name="Kim J."/>
            <person name="Nam H.Y."/>
            <person name="Kwon M."/>
            <person name="Choi J.H."/>
            <person name="Cho S.R."/>
            <person name="Kim G.-H."/>
        </authorList>
    </citation>
    <scope>NUCLEOTIDE SEQUENCE</scope>
    <source>
        <strain evidence="2">BAW_Kor-Di-RS1</strain>
        <tissue evidence="2">Whole-body</tissue>
    </source>
</reference>
<dbReference type="PANTHER" id="PTHR47272">
    <property type="entry name" value="DDE_TNP_1_7 DOMAIN-CONTAINING PROTEIN"/>
    <property type="match status" value="1"/>
</dbReference>
<dbReference type="PANTHER" id="PTHR47272:SF1">
    <property type="entry name" value="PIGGYBAC TRANSPOSABLE ELEMENT-DERIVED PROTEIN 3-LIKE"/>
    <property type="match status" value="1"/>
</dbReference>
<evidence type="ECO:0000259" key="1">
    <source>
        <dbReference type="Pfam" id="PF13843"/>
    </source>
</evidence>
<name>A0A835L2B7_SPOEX</name>
<dbReference type="Proteomes" id="UP000648187">
    <property type="component" value="Unassembled WGS sequence"/>
</dbReference>
<proteinExistence type="predicted"/>
<gene>
    <name evidence="2" type="ORF">HW555_007823</name>
</gene>
<accession>A0A835L2B7</accession>
<sequence>SPSSLWPGDFIPPVDVHIGIGGAYFRQFFDDNLLDFIVDVTNLYLMQNTGKSINIFLEIEMGIVKMPAVEDYWCKDLRFENIASPMIVKRYRCIKRYLHFCDNTNVDTTNRYHIISVVLEYIRQQCLKLEEERSFAIDEMIIPYKNKKAGSRKQYNPKNPTNGVSKFWFGDFFAYDGSHTFKNDKFTD</sequence>
<dbReference type="Pfam" id="PF13843">
    <property type="entry name" value="DDE_Tnp_1_7"/>
    <property type="match status" value="1"/>
</dbReference>
<keyword evidence="3" id="KW-1185">Reference proteome</keyword>
<evidence type="ECO:0000313" key="3">
    <source>
        <dbReference type="Proteomes" id="UP000648187"/>
    </source>
</evidence>
<comment type="caution">
    <text evidence="2">The sequence shown here is derived from an EMBL/GenBank/DDBJ whole genome shotgun (WGS) entry which is preliminary data.</text>
</comment>
<dbReference type="InterPro" id="IPR029526">
    <property type="entry name" value="PGBD"/>
</dbReference>